<accession>A0ABV7F6M7</accession>
<dbReference type="InterPro" id="IPR058163">
    <property type="entry name" value="LysR-type_TF_proteobact-type"/>
</dbReference>
<reference evidence="7" key="1">
    <citation type="journal article" date="2019" name="Int. J. Syst. Evol. Microbiol.">
        <title>The Global Catalogue of Microorganisms (GCM) 10K type strain sequencing project: providing services to taxonomists for standard genome sequencing and annotation.</title>
        <authorList>
            <consortium name="The Broad Institute Genomics Platform"/>
            <consortium name="The Broad Institute Genome Sequencing Center for Infectious Disease"/>
            <person name="Wu L."/>
            <person name="Ma J."/>
        </authorList>
    </citation>
    <scope>NUCLEOTIDE SEQUENCE [LARGE SCALE GENOMIC DNA]</scope>
    <source>
        <strain evidence="7">KCTC 42986</strain>
    </source>
</reference>
<protein>
    <submittedName>
        <fullName evidence="6">LysR substrate-binding domain-containing protein</fullName>
    </submittedName>
</protein>
<keyword evidence="7" id="KW-1185">Reference proteome</keyword>
<dbReference type="PRINTS" id="PR00039">
    <property type="entry name" value="HTHLYSR"/>
</dbReference>
<organism evidence="6 7">
    <name type="scientific">Undibacterium arcticum</name>
    <dbReference type="NCBI Taxonomy" id="1762892"/>
    <lineage>
        <taxon>Bacteria</taxon>
        <taxon>Pseudomonadati</taxon>
        <taxon>Pseudomonadota</taxon>
        <taxon>Betaproteobacteria</taxon>
        <taxon>Burkholderiales</taxon>
        <taxon>Oxalobacteraceae</taxon>
        <taxon>Undibacterium</taxon>
    </lineage>
</organism>
<name>A0ABV7F6M7_9BURK</name>
<dbReference type="EMBL" id="JBHRTP010000088">
    <property type="protein sequence ID" value="MFC3110738.1"/>
    <property type="molecule type" value="Genomic_DNA"/>
</dbReference>
<dbReference type="Pfam" id="PF03466">
    <property type="entry name" value="LysR_substrate"/>
    <property type="match status" value="1"/>
</dbReference>
<dbReference type="InterPro" id="IPR000847">
    <property type="entry name" value="LysR_HTH_N"/>
</dbReference>
<dbReference type="RefSeq" id="WP_390332963.1">
    <property type="nucleotide sequence ID" value="NZ_JBHRTP010000088.1"/>
</dbReference>
<dbReference type="Gene3D" id="3.40.190.10">
    <property type="entry name" value="Periplasmic binding protein-like II"/>
    <property type="match status" value="2"/>
</dbReference>
<dbReference type="Proteomes" id="UP001595530">
    <property type="component" value="Unassembled WGS sequence"/>
</dbReference>
<evidence type="ECO:0000256" key="1">
    <source>
        <dbReference type="ARBA" id="ARBA00009437"/>
    </source>
</evidence>
<dbReference type="PROSITE" id="PS50931">
    <property type="entry name" value="HTH_LYSR"/>
    <property type="match status" value="1"/>
</dbReference>
<dbReference type="PANTHER" id="PTHR30537">
    <property type="entry name" value="HTH-TYPE TRANSCRIPTIONAL REGULATOR"/>
    <property type="match status" value="1"/>
</dbReference>
<dbReference type="SUPFAM" id="SSF46785">
    <property type="entry name" value="Winged helix' DNA-binding domain"/>
    <property type="match status" value="1"/>
</dbReference>
<evidence type="ECO:0000256" key="2">
    <source>
        <dbReference type="ARBA" id="ARBA00023015"/>
    </source>
</evidence>
<keyword evidence="3" id="KW-0238">DNA-binding</keyword>
<dbReference type="CDD" id="cd08432">
    <property type="entry name" value="PBP2_GcdR_TrpI_HvrB_AmpR_like"/>
    <property type="match status" value="1"/>
</dbReference>
<dbReference type="Gene3D" id="1.10.10.10">
    <property type="entry name" value="Winged helix-like DNA-binding domain superfamily/Winged helix DNA-binding domain"/>
    <property type="match status" value="1"/>
</dbReference>
<proteinExistence type="inferred from homology"/>
<evidence type="ECO:0000259" key="5">
    <source>
        <dbReference type="PROSITE" id="PS50931"/>
    </source>
</evidence>
<keyword evidence="2" id="KW-0805">Transcription regulation</keyword>
<dbReference type="PANTHER" id="PTHR30537:SF74">
    <property type="entry name" value="HTH-TYPE TRANSCRIPTIONAL REGULATOR TRPI"/>
    <property type="match status" value="1"/>
</dbReference>
<dbReference type="Pfam" id="PF00126">
    <property type="entry name" value="HTH_1"/>
    <property type="match status" value="1"/>
</dbReference>
<evidence type="ECO:0000256" key="4">
    <source>
        <dbReference type="ARBA" id="ARBA00023163"/>
    </source>
</evidence>
<feature type="domain" description="HTH lysR-type" evidence="5">
    <location>
        <begin position="5"/>
        <end position="62"/>
    </location>
</feature>
<gene>
    <name evidence="6" type="ORF">ACFOFO_22765</name>
</gene>
<evidence type="ECO:0000313" key="6">
    <source>
        <dbReference type="EMBL" id="MFC3110738.1"/>
    </source>
</evidence>
<comment type="similarity">
    <text evidence="1">Belongs to the LysR transcriptional regulatory family.</text>
</comment>
<comment type="caution">
    <text evidence="6">The sequence shown here is derived from an EMBL/GenBank/DDBJ whole genome shotgun (WGS) entry which is preliminary data.</text>
</comment>
<sequence>MRKLPPLNALRAFEAAARLGHFGQAANELCVTNSAISHQIRSLEAALGVALFEKRGRTQYVTDAGQRLMHTVQQALDMMTEACCNASHPGMTGSLKISAPTELAHRLFPRLIGDFSNRHPGLTLHLLVHDSDSDEINLAADITIMYAMGDTDWSRYWVVPFLAIEFFPVCHPSLIEGENGLRSPGDLNRCCMLHDDPNGKTWASWLGAFASSDPLPTRNIHFAHSGLAIEAALQKLGVCLADVLTAGDDLKSGRLVRPFAGTVPSPGNYYLVVERRKMEDPRLSAFIGYSSLTPYLCETNLGEINSPFSENLSIVN</sequence>
<dbReference type="InterPro" id="IPR036390">
    <property type="entry name" value="WH_DNA-bd_sf"/>
</dbReference>
<dbReference type="InterPro" id="IPR036388">
    <property type="entry name" value="WH-like_DNA-bd_sf"/>
</dbReference>
<dbReference type="SUPFAM" id="SSF53850">
    <property type="entry name" value="Periplasmic binding protein-like II"/>
    <property type="match status" value="1"/>
</dbReference>
<dbReference type="InterPro" id="IPR005119">
    <property type="entry name" value="LysR_subst-bd"/>
</dbReference>
<evidence type="ECO:0000313" key="7">
    <source>
        <dbReference type="Proteomes" id="UP001595530"/>
    </source>
</evidence>
<keyword evidence="4" id="KW-0804">Transcription</keyword>
<evidence type="ECO:0000256" key="3">
    <source>
        <dbReference type="ARBA" id="ARBA00023125"/>
    </source>
</evidence>